<dbReference type="Proteomes" id="UP000050790">
    <property type="component" value="Unassembled WGS sequence"/>
</dbReference>
<feature type="chain" id="PRO_5041691436" description="ZP domain-containing protein" evidence="2">
    <location>
        <begin position="18"/>
        <end position="179"/>
    </location>
</feature>
<feature type="region of interest" description="Disordered" evidence="1">
    <location>
        <begin position="129"/>
        <end position="154"/>
    </location>
</feature>
<evidence type="ECO:0000256" key="2">
    <source>
        <dbReference type="SAM" id="SignalP"/>
    </source>
</evidence>
<organism evidence="3 4">
    <name type="scientific">Schistosoma margrebowiei</name>
    <dbReference type="NCBI Taxonomy" id="48269"/>
    <lineage>
        <taxon>Eukaryota</taxon>
        <taxon>Metazoa</taxon>
        <taxon>Spiralia</taxon>
        <taxon>Lophotrochozoa</taxon>
        <taxon>Platyhelminthes</taxon>
        <taxon>Trematoda</taxon>
        <taxon>Digenea</taxon>
        <taxon>Strigeidida</taxon>
        <taxon>Schistosomatoidea</taxon>
        <taxon>Schistosomatidae</taxon>
        <taxon>Schistosoma</taxon>
    </lineage>
</organism>
<sequence>MLFVLLFLVDGISSAFASSSSSSVLSLSSFRSVLSNNNNLILATGSACPSNPGIVCSHDYLLVDDRISNVYDGTINNIPIIRFCLINNSTLKTIGTKTKTKLPEVEIVMTLDSHALCCNLKYCVTMTPSPCSQGKKSNESLRKSDTSTMSTKSNNPITLHGRTLDFRIRRTPTYTYCFT</sequence>
<feature type="compositionally biased region" description="Basic and acidic residues" evidence="1">
    <location>
        <begin position="136"/>
        <end position="145"/>
    </location>
</feature>
<dbReference type="AlphaFoldDB" id="A0AA85AI48"/>
<evidence type="ECO:0000256" key="1">
    <source>
        <dbReference type="SAM" id="MobiDB-lite"/>
    </source>
</evidence>
<proteinExistence type="predicted"/>
<protein>
    <recommendedName>
        <fullName evidence="5">ZP domain-containing protein</fullName>
    </recommendedName>
</protein>
<dbReference type="WBParaSite" id="SMRG1_86440.1">
    <property type="protein sequence ID" value="SMRG1_86440.1"/>
    <property type="gene ID" value="SMRG1_86440"/>
</dbReference>
<accession>A0AA85AI48</accession>
<name>A0AA85AI48_9TREM</name>
<evidence type="ECO:0008006" key="5">
    <source>
        <dbReference type="Google" id="ProtNLM"/>
    </source>
</evidence>
<keyword evidence="2" id="KW-0732">Signal</keyword>
<evidence type="ECO:0000313" key="3">
    <source>
        <dbReference type="Proteomes" id="UP000050790"/>
    </source>
</evidence>
<feature type="signal peptide" evidence="2">
    <location>
        <begin position="1"/>
        <end position="17"/>
    </location>
</feature>
<evidence type="ECO:0000313" key="4">
    <source>
        <dbReference type="WBParaSite" id="SMRG1_86440.1"/>
    </source>
</evidence>
<reference evidence="4" key="1">
    <citation type="submission" date="2023-11" db="UniProtKB">
        <authorList>
            <consortium name="WormBaseParasite"/>
        </authorList>
    </citation>
    <scope>IDENTIFICATION</scope>
</reference>